<evidence type="ECO:0000256" key="4">
    <source>
        <dbReference type="ARBA" id="ARBA00022801"/>
    </source>
</evidence>
<dbReference type="GO" id="GO:0016787">
    <property type="term" value="F:hydrolase activity"/>
    <property type="evidence" value="ECO:0007669"/>
    <property type="project" value="UniProtKB-KW"/>
</dbReference>
<evidence type="ECO:0000313" key="8">
    <source>
        <dbReference type="Proteomes" id="UP001408356"/>
    </source>
</evidence>
<comment type="caution">
    <text evidence="7">The sequence shown here is derived from an EMBL/GenBank/DDBJ whole genome shotgun (WGS) entry which is preliminary data.</text>
</comment>
<dbReference type="InterPro" id="IPR001563">
    <property type="entry name" value="Peptidase_S10"/>
</dbReference>
<feature type="signal peptide" evidence="6">
    <location>
        <begin position="1"/>
        <end position="20"/>
    </location>
</feature>
<feature type="chain" id="PRO_5045909610" evidence="6">
    <location>
        <begin position="21"/>
        <end position="100"/>
    </location>
</feature>
<protein>
    <submittedName>
        <fullName evidence="7">Alpha/Beta hydrolase protein</fullName>
    </submittedName>
</protein>
<evidence type="ECO:0000256" key="1">
    <source>
        <dbReference type="ARBA" id="ARBA00009431"/>
    </source>
</evidence>
<evidence type="ECO:0000256" key="5">
    <source>
        <dbReference type="ARBA" id="ARBA00023180"/>
    </source>
</evidence>
<keyword evidence="4 7" id="KW-0378">Hydrolase</keyword>
<organism evidence="7 8">
    <name type="scientific">Seiridium unicorne</name>
    <dbReference type="NCBI Taxonomy" id="138068"/>
    <lineage>
        <taxon>Eukaryota</taxon>
        <taxon>Fungi</taxon>
        <taxon>Dikarya</taxon>
        <taxon>Ascomycota</taxon>
        <taxon>Pezizomycotina</taxon>
        <taxon>Sordariomycetes</taxon>
        <taxon>Xylariomycetidae</taxon>
        <taxon>Amphisphaeriales</taxon>
        <taxon>Sporocadaceae</taxon>
        <taxon>Seiridium</taxon>
    </lineage>
</organism>
<evidence type="ECO:0000256" key="2">
    <source>
        <dbReference type="ARBA" id="ARBA00022645"/>
    </source>
</evidence>
<keyword evidence="8" id="KW-1185">Reference proteome</keyword>
<keyword evidence="3" id="KW-0645">Protease</keyword>
<dbReference type="Pfam" id="PF00450">
    <property type="entry name" value="Peptidase_S10"/>
    <property type="match status" value="1"/>
</dbReference>
<reference evidence="7 8" key="1">
    <citation type="journal article" date="2024" name="J. Plant Pathol.">
        <title>Sequence and assembly of the genome of Seiridium unicorne, isolate CBS 538.82, causal agent of cypress canker disease.</title>
        <authorList>
            <person name="Scali E."/>
            <person name="Rocca G.D."/>
            <person name="Danti R."/>
            <person name="Garbelotto M."/>
            <person name="Barberini S."/>
            <person name="Baroncelli R."/>
            <person name="Emiliani G."/>
        </authorList>
    </citation>
    <scope>NUCLEOTIDE SEQUENCE [LARGE SCALE GENOMIC DNA]</scope>
    <source>
        <strain evidence="7 8">BM-138-508</strain>
    </source>
</reference>
<keyword evidence="5" id="KW-0325">Glycoprotein</keyword>
<comment type="similarity">
    <text evidence="1">Belongs to the peptidase S10 family.</text>
</comment>
<evidence type="ECO:0000256" key="3">
    <source>
        <dbReference type="ARBA" id="ARBA00022670"/>
    </source>
</evidence>
<name>A0ABR2VDW1_9PEZI</name>
<keyword evidence="6" id="KW-0732">Signal</keyword>
<dbReference type="Proteomes" id="UP001408356">
    <property type="component" value="Unassembled WGS sequence"/>
</dbReference>
<dbReference type="SUPFAM" id="SSF53474">
    <property type="entry name" value="alpha/beta-Hydrolases"/>
    <property type="match status" value="1"/>
</dbReference>
<accession>A0ABR2VDW1</accession>
<keyword evidence="2" id="KW-0121">Carboxypeptidase</keyword>
<dbReference type="Gene3D" id="3.40.50.1820">
    <property type="entry name" value="alpha/beta hydrolase"/>
    <property type="match status" value="1"/>
</dbReference>
<gene>
    <name evidence="7" type="ORF">SUNI508_13292</name>
</gene>
<sequence>MPPLSSHIIALAALWQGAIGLSLPRGSEDPSHATSDQNPGVSISFKETHICETTPGVKSYSGYVNLPADSIEGRAYDIHTFFWFFESRKDPVNAPLSLWL</sequence>
<evidence type="ECO:0000313" key="7">
    <source>
        <dbReference type="EMBL" id="KAK9424971.1"/>
    </source>
</evidence>
<dbReference type="EMBL" id="JARVKF010000026">
    <property type="protein sequence ID" value="KAK9424971.1"/>
    <property type="molecule type" value="Genomic_DNA"/>
</dbReference>
<dbReference type="InterPro" id="IPR029058">
    <property type="entry name" value="AB_hydrolase_fold"/>
</dbReference>
<proteinExistence type="inferred from homology"/>
<evidence type="ECO:0000256" key="6">
    <source>
        <dbReference type="SAM" id="SignalP"/>
    </source>
</evidence>